<dbReference type="InterPro" id="IPR001623">
    <property type="entry name" value="DnaJ_domain"/>
</dbReference>
<feature type="domain" description="PPM-type phosphatase" evidence="9">
    <location>
        <begin position="235"/>
        <end position="683"/>
    </location>
</feature>
<evidence type="ECO:0000313" key="10">
    <source>
        <dbReference type="EMBL" id="CAD9631508.1"/>
    </source>
</evidence>
<dbReference type="PROSITE" id="PS50076">
    <property type="entry name" value="DNAJ_2"/>
    <property type="match status" value="1"/>
</dbReference>
<keyword evidence="4 5" id="KW-0413">Isomerase</keyword>
<dbReference type="EC" id="5.2.1.8" evidence="2"/>
<dbReference type="SMART" id="SM00271">
    <property type="entry name" value="DnaJ"/>
    <property type="match status" value="1"/>
</dbReference>
<dbReference type="InterPro" id="IPR036457">
    <property type="entry name" value="PPM-type-like_dom_sf"/>
</dbReference>
<proteinExistence type="predicted"/>
<evidence type="ECO:0000259" key="8">
    <source>
        <dbReference type="PROSITE" id="PS50198"/>
    </source>
</evidence>
<evidence type="ECO:0000259" key="9">
    <source>
        <dbReference type="PROSITE" id="PS51746"/>
    </source>
</evidence>
<dbReference type="PROSITE" id="PS51746">
    <property type="entry name" value="PPM_2"/>
    <property type="match status" value="1"/>
</dbReference>
<dbReference type="GO" id="GO:0005634">
    <property type="term" value="C:nucleus"/>
    <property type="evidence" value="ECO:0007669"/>
    <property type="project" value="TreeGrafter"/>
</dbReference>
<dbReference type="GO" id="GO:0003755">
    <property type="term" value="F:peptidyl-prolyl cis-trans isomerase activity"/>
    <property type="evidence" value="ECO:0007669"/>
    <property type="project" value="UniProtKB-KW"/>
</dbReference>
<dbReference type="InterPro" id="IPR001932">
    <property type="entry name" value="PPM-type_phosphatase-like_dom"/>
</dbReference>
<keyword evidence="3 5" id="KW-0697">Rotamase</keyword>
<dbReference type="Pfam" id="PF00481">
    <property type="entry name" value="PP2C"/>
    <property type="match status" value="1"/>
</dbReference>
<dbReference type="InterPro" id="IPR051370">
    <property type="entry name" value="PPIase_Pin1"/>
</dbReference>
<dbReference type="PANTHER" id="PTHR10657">
    <property type="entry name" value="PEPTIDYL-PROLYL CIS-TRANS ISOMERASE"/>
    <property type="match status" value="1"/>
</dbReference>
<dbReference type="Pfam" id="PF00639">
    <property type="entry name" value="Rotamase"/>
    <property type="match status" value="1"/>
</dbReference>
<evidence type="ECO:0000256" key="1">
    <source>
        <dbReference type="ARBA" id="ARBA00000971"/>
    </source>
</evidence>
<dbReference type="Gene3D" id="1.10.287.110">
    <property type="entry name" value="DnaJ domain"/>
    <property type="match status" value="1"/>
</dbReference>
<reference evidence="10" key="1">
    <citation type="submission" date="2021-01" db="EMBL/GenBank/DDBJ databases">
        <authorList>
            <person name="Corre E."/>
            <person name="Pelletier E."/>
            <person name="Niang G."/>
            <person name="Scheremetjew M."/>
            <person name="Finn R."/>
            <person name="Kale V."/>
            <person name="Holt S."/>
            <person name="Cochrane G."/>
            <person name="Meng A."/>
            <person name="Brown T."/>
            <person name="Cohen L."/>
        </authorList>
    </citation>
    <scope>NUCLEOTIDE SEQUENCE</scope>
    <source>
        <strain evidence="10">RCC3387</strain>
    </source>
</reference>
<dbReference type="Pfam" id="PF00226">
    <property type="entry name" value="DnaJ"/>
    <property type="match status" value="1"/>
</dbReference>
<evidence type="ECO:0000256" key="4">
    <source>
        <dbReference type="ARBA" id="ARBA00023235"/>
    </source>
</evidence>
<dbReference type="SUPFAM" id="SSF54534">
    <property type="entry name" value="FKBP-like"/>
    <property type="match status" value="1"/>
</dbReference>
<dbReference type="CDD" id="cd06257">
    <property type="entry name" value="DnaJ"/>
    <property type="match status" value="1"/>
</dbReference>
<feature type="compositionally biased region" description="Polar residues" evidence="6">
    <location>
        <begin position="1"/>
        <end position="15"/>
    </location>
</feature>
<evidence type="ECO:0000256" key="2">
    <source>
        <dbReference type="ARBA" id="ARBA00013194"/>
    </source>
</evidence>
<dbReference type="EMBL" id="HBGW01079201">
    <property type="protein sequence ID" value="CAD9631508.1"/>
    <property type="molecule type" value="Transcribed_RNA"/>
</dbReference>
<dbReference type="PROSITE" id="PS50198">
    <property type="entry name" value="PPIC_PPIASE_2"/>
    <property type="match status" value="1"/>
</dbReference>
<evidence type="ECO:0000256" key="5">
    <source>
        <dbReference type="PROSITE-ProRule" id="PRU00278"/>
    </source>
</evidence>
<feature type="domain" description="PpiC" evidence="8">
    <location>
        <begin position="704"/>
        <end position="827"/>
    </location>
</feature>
<dbReference type="InterPro" id="IPR036869">
    <property type="entry name" value="J_dom_sf"/>
</dbReference>
<dbReference type="AlphaFoldDB" id="A0A7S2Q391"/>
<feature type="domain" description="J" evidence="7">
    <location>
        <begin position="426"/>
        <end position="498"/>
    </location>
</feature>
<sequence length="827" mass="90578">MTSGNFSDKTWSGTPMWQIAEELEEQRRKRDEEDRRKASTPVAVLNVKAEGEHFLCELTLLIPANAAKLPPESRPDPSSGGFREVKVRGPRRSLRAEAVKDGFELRAGFHEKGEAEVARRCRHLRSKTWAATELPAEGVRIDEDEDKEQRLRLAQRPRGTGWSRQKDAEFFVHTHAPMAYDPKKMQYFTAEATTGRHVPCDAPHDPVEYLINVSAGASLVGKGDADLALAERPRTLLLKELVLTGRAMKKPLFFLDQPASCFVLFESVRGTAAAEYCAKNVHTKLLAKLSSTLQYWSDTMTQGLIRSIIEELDAELLQQPAACYDGAALAVALVLGDRMTLATLGGVRGLLLSPGGGVRMLGDRHFVEEEGPERQRLDACGGEVVCREQEDGSSKLSVRRPLRPRRTAVAQDQAAEIQRVLEAAPDSFAALGLGAEDSVDAKSAKVHYRKLALKVHPDKAPGDLKEHAKEAFAKVEAALERIEAMYDADAKATIELHRLLELAGEVDSAVMPRSWARSLLGLEEGAQLEEAEQKAEECKKTLQKLGVFADGRLAQPDAARAAAMLDEALEALQAPAPKEGIGLEAVMVSRALGLRDLKRPKAIVTSEPQIEVFPIDTPGSYHLALLSRATRALSDEEVVSRLRGFPRQPKTASLVIAQTASEAMSSRQAPPAACLASAVVAGFEVQEDKAEEPPTKKARAEQAVDKVRCLHILLKHKDLRMAKDPESQVRLKGKPLVSRTQAQAERELLAMQRSLLENPNIFHVLARKHSECDTAMQPGQSAGDLGWVSRGSCGIPQFEAALFGLKAYEVSDIISTPRGLHIVQRIA</sequence>
<evidence type="ECO:0000256" key="3">
    <source>
        <dbReference type="ARBA" id="ARBA00023110"/>
    </source>
</evidence>
<dbReference type="InterPro" id="IPR046357">
    <property type="entry name" value="PPIase_dom_sf"/>
</dbReference>
<evidence type="ECO:0000259" key="7">
    <source>
        <dbReference type="PROSITE" id="PS50076"/>
    </source>
</evidence>
<protein>
    <recommendedName>
        <fullName evidence="2">peptidylprolyl isomerase</fullName>
        <ecNumber evidence="2">5.2.1.8</ecNumber>
    </recommendedName>
</protein>
<name>A0A7S2Q391_9DINO</name>
<dbReference type="Gene3D" id="3.60.40.10">
    <property type="entry name" value="PPM-type phosphatase domain"/>
    <property type="match status" value="1"/>
</dbReference>
<evidence type="ECO:0000256" key="6">
    <source>
        <dbReference type="SAM" id="MobiDB-lite"/>
    </source>
</evidence>
<accession>A0A7S2Q391</accession>
<gene>
    <name evidence="10" type="ORF">BRAN1462_LOCUS50334</name>
</gene>
<comment type="catalytic activity">
    <reaction evidence="1">
        <text>[protein]-peptidylproline (omega=180) = [protein]-peptidylproline (omega=0)</text>
        <dbReference type="Rhea" id="RHEA:16237"/>
        <dbReference type="Rhea" id="RHEA-COMP:10747"/>
        <dbReference type="Rhea" id="RHEA-COMP:10748"/>
        <dbReference type="ChEBI" id="CHEBI:83833"/>
        <dbReference type="ChEBI" id="CHEBI:83834"/>
        <dbReference type="EC" id="5.2.1.8"/>
    </reaction>
</comment>
<dbReference type="GO" id="GO:0005829">
    <property type="term" value="C:cytosol"/>
    <property type="evidence" value="ECO:0007669"/>
    <property type="project" value="TreeGrafter"/>
</dbReference>
<dbReference type="Gene3D" id="3.10.50.40">
    <property type="match status" value="1"/>
</dbReference>
<feature type="compositionally biased region" description="Basic and acidic residues" evidence="6">
    <location>
        <begin position="25"/>
        <end position="37"/>
    </location>
</feature>
<dbReference type="SUPFAM" id="SSF46565">
    <property type="entry name" value="Chaperone J-domain"/>
    <property type="match status" value="1"/>
</dbReference>
<feature type="region of interest" description="Disordered" evidence="6">
    <location>
        <begin position="67"/>
        <end position="88"/>
    </location>
</feature>
<dbReference type="InterPro" id="IPR000297">
    <property type="entry name" value="PPIase_PpiC"/>
</dbReference>
<dbReference type="PANTHER" id="PTHR10657:SF4">
    <property type="entry name" value="PEPTIDYL-PROLYL CIS-TRANS ISOMERASE-RELATED"/>
    <property type="match status" value="1"/>
</dbReference>
<feature type="region of interest" description="Disordered" evidence="6">
    <location>
        <begin position="1"/>
        <end position="39"/>
    </location>
</feature>
<organism evidence="10">
    <name type="scientific">Zooxanthella nutricula</name>
    <dbReference type="NCBI Taxonomy" id="1333877"/>
    <lineage>
        <taxon>Eukaryota</taxon>
        <taxon>Sar</taxon>
        <taxon>Alveolata</taxon>
        <taxon>Dinophyceae</taxon>
        <taxon>Peridiniales</taxon>
        <taxon>Peridiniales incertae sedis</taxon>
        <taxon>Zooxanthella</taxon>
    </lineage>
</organism>
<dbReference type="SUPFAM" id="SSF81606">
    <property type="entry name" value="PP2C-like"/>
    <property type="match status" value="1"/>
</dbReference>